<proteinExistence type="predicted"/>
<evidence type="ECO:0000313" key="2">
    <source>
        <dbReference type="EMBL" id="OSY48766.1"/>
    </source>
</evidence>
<dbReference type="AlphaFoldDB" id="A0A1Y2NMS2"/>
<organism evidence="2 3">
    <name type="scientific">Streptomyces fradiae ATCC 10745 = DSM 40063</name>
    <dbReference type="NCBI Taxonomy" id="1319510"/>
    <lineage>
        <taxon>Bacteria</taxon>
        <taxon>Bacillati</taxon>
        <taxon>Actinomycetota</taxon>
        <taxon>Actinomycetes</taxon>
        <taxon>Kitasatosporales</taxon>
        <taxon>Streptomycetaceae</taxon>
        <taxon>Streptomyces</taxon>
    </lineage>
</organism>
<name>A0A1Y2NMS2_STRFR</name>
<reference evidence="2 3" key="1">
    <citation type="submission" date="2016-09" db="EMBL/GenBank/DDBJ databases">
        <title>Streptomyces fradiae DSM40063, a candidate organism with high potential of specific P450 cytochromes.</title>
        <authorList>
            <person name="Grumaz C."/>
            <person name="Vainshtein Y."/>
            <person name="Kirstahler P."/>
            <person name="Sohn K."/>
        </authorList>
    </citation>
    <scope>NUCLEOTIDE SEQUENCE [LARGE SCALE GENOMIC DNA]</scope>
    <source>
        <strain evidence="2 3">DSM 40063</strain>
    </source>
</reference>
<feature type="compositionally biased region" description="Basic residues" evidence="1">
    <location>
        <begin position="272"/>
        <end position="282"/>
    </location>
</feature>
<feature type="compositionally biased region" description="Low complexity" evidence="1">
    <location>
        <begin position="249"/>
        <end position="263"/>
    </location>
</feature>
<evidence type="ECO:0000313" key="3">
    <source>
        <dbReference type="Proteomes" id="UP000194318"/>
    </source>
</evidence>
<dbReference type="Proteomes" id="UP000194318">
    <property type="component" value="Unassembled WGS sequence"/>
</dbReference>
<evidence type="ECO:0000256" key="1">
    <source>
        <dbReference type="SAM" id="MobiDB-lite"/>
    </source>
</evidence>
<feature type="compositionally biased region" description="Low complexity" evidence="1">
    <location>
        <begin position="105"/>
        <end position="116"/>
    </location>
</feature>
<sequence>MRERELLRAAVGLSDGAGSVARRTASRTAILSRRPGAEAVFDALFRAPAAGARRAYGPRERRCAGLAARRRAARASAGCRHRPSRPRTGRAVLMPRPGGPGGRLLLGAGRPSDRPGSPAPSGPPRQTGQSRAERPSPTDRAVPRRAALPDRPGSPAPSGPPRQTGQSRAGQPSPTDRAVPRQAALPDRPGSPAPSGPPRQTGQSRARRPFRQAGWSCAGRPSDRPWSSRRAVVFPTRPVLGRAAHGSTGRADGPAPGHADGPAPGRGGGARTGRRRLPRRAAARGGARTGGAGAAPGRAGPA</sequence>
<gene>
    <name evidence="2" type="ORF">BG846_05641</name>
</gene>
<comment type="caution">
    <text evidence="2">The sequence shown here is derived from an EMBL/GenBank/DDBJ whole genome shotgun (WGS) entry which is preliminary data.</text>
</comment>
<accession>A0A1Y2NMS2</accession>
<protein>
    <submittedName>
        <fullName evidence="2">Uncharacterized protein</fullName>
    </submittedName>
</protein>
<dbReference type="EMBL" id="MIFZ01000346">
    <property type="protein sequence ID" value="OSY48766.1"/>
    <property type="molecule type" value="Genomic_DNA"/>
</dbReference>
<feature type="compositionally biased region" description="Basic residues" evidence="1">
    <location>
        <begin position="74"/>
        <end position="88"/>
    </location>
</feature>
<feature type="compositionally biased region" description="Polar residues" evidence="1">
    <location>
        <begin position="163"/>
        <end position="174"/>
    </location>
</feature>
<feature type="region of interest" description="Disordered" evidence="1">
    <location>
        <begin position="74"/>
        <end position="302"/>
    </location>
</feature>